<dbReference type="PANTHER" id="PTHR21600">
    <property type="entry name" value="MITOCHONDRIAL RNA PSEUDOURIDINE SYNTHASE"/>
    <property type="match status" value="1"/>
</dbReference>
<dbReference type="InterPro" id="IPR020103">
    <property type="entry name" value="PsdUridine_synth_cat_dom_sf"/>
</dbReference>
<evidence type="ECO:0000256" key="4">
    <source>
        <dbReference type="SAM" id="MobiDB-lite"/>
    </source>
</evidence>
<comment type="caution">
    <text evidence="6">The sequence shown here is derived from an EMBL/GenBank/DDBJ whole genome shotgun (WGS) entry which is preliminary data.</text>
</comment>
<organism evidence="6 7">
    <name type="scientific">Brachybacterium rhamnosum</name>
    <dbReference type="NCBI Taxonomy" id="173361"/>
    <lineage>
        <taxon>Bacteria</taxon>
        <taxon>Bacillati</taxon>
        <taxon>Actinomycetota</taxon>
        <taxon>Actinomycetes</taxon>
        <taxon>Micrococcales</taxon>
        <taxon>Dermabacteraceae</taxon>
        <taxon>Brachybacterium</taxon>
    </lineage>
</organism>
<dbReference type="InterPro" id="IPR050188">
    <property type="entry name" value="RluA_PseudoU_synthase"/>
</dbReference>
<dbReference type="Proteomes" id="UP001597280">
    <property type="component" value="Unassembled WGS sequence"/>
</dbReference>
<proteinExistence type="predicted"/>
<feature type="domain" description="Pseudouridine synthase RsuA/RluA-like" evidence="5">
    <location>
        <begin position="120"/>
        <end position="274"/>
    </location>
</feature>
<evidence type="ECO:0000256" key="3">
    <source>
        <dbReference type="ARBA" id="ARBA00033164"/>
    </source>
</evidence>
<name>A0ABW4PSY9_9MICO</name>
<evidence type="ECO:0000313" key="7">
    <source>
        <dbReference type="Proteomes" id="UP001597280"/>
    </source>
</evidence>
<feature type="region of interest" description="Disordered" evidence="4">
    <location>
        <begin position="1"/>
        <end position="32"/>
    </location>
</feature>
<accession>A0ABW4PSY9</accession>
<feature type="region of interest" description="Disordered" evidence="4">
    <location>
        <begin position="315"/>
        <end position="335"/>
    </location>
</feature>
<evidence type="ECO:0000259" key="5">
    <source>
        <dbReference type="Pfam" id="PF00849"/>
    </source>
</evidence>
<dbReference type="RefSeq" id="WP_343906327.1">
    <property type="nucleotide sequence ID" value="NZ_BAAAIS010000005.1"/>
</dbReference>
<dbReference type="EMBL" id="JBHUFL010000001">
    <property type="protein sequence ID" value="MFD1833937.1"/>
    <property type="molecule type" value="Genomic_DNA"/>
</dbReference>
<reference evidence="7" key="1">
    <citation type="journal article" date="2019" name="Int. J. Syst. Evol. Microbiol.">
        <title>The Global Catalogue of Microorganisms (GCM) 10K type strain sequencing project: providing services to taxonomists for standard genome sequencing and annotation.</title>
        <authorList>
            <consortium name="The Broad Institute Genomics Platform"/>
            <consortium name="The Broad Institute Genome Sequencing Center for Infectious Disease"/>
            <person name="Wu L."/>
            <person name="Ma J."/>
        </authorList>
    </citation>
    <scope>NUCLEOTIDE SEQUENCE [LARGE SCALE GENOMIC DNA]</scope>
    <source>
        <strain evidence="7">JCM 11650</strain>
    </source>
</reference>
<evidence type="ECO:0000256" key="1">
    <source>
        <dbReference type="ARBA" id="ARBA00000073"/>
    </source>
</evidence>
<keyword evidence="7" id="KW-1185">Reference proteome</keyword>
<protein>
    <recommendedName>
        <fullName evidence="2">RNA pseudouridylate synthase</fullName>
    </recommendedName>
    <alternativeName>
        <fullName evidence="3">RNA-uridine isomerase</fullName>
    </alternativeName>
</protein>
<dbReference type="PANTHER" id="PTHR21600:SF84">
    <property type="entry name" value="PSEUDOURIDINE SYNTHASE RSUA_RLUA-LIKE DOMAIN-CONTAINING PROTEIN"/>
    <property type="match status" value="1"/>
</dbReference>
<dbReference type="Pfam" id="PF00849">
    <property type="entry name" value="PseudoU_synth_2"/>
    <property type="match status" value="1"/>
</dbReference>
<sequence length="335" mass="36247">MSASGPGPRPGRAARRRARRPPAPLPQRDGLDPVRWSVPPAWDGPTTALAALLHRFPPLAAPAATSLADRFRAGEVVRTDGTPWAAEDAVHPGEELWFHRELAAEEVPPARIPVLLHDAHLLVVDKPYDMATMPRGAHVRSSLLVRLRRETGIAELSPLHRLDRRTAGVIALGIRAEERSAYQQLFAARAVRKEYLARVRPAEGSTLPKAVGERALLEDRLEKHHGELTTRVLPGEPNSSTELEVLDVEADGTLLLRLVPLTGRTHQLRAQLSSRGAPIVGEDLYPSPAEAARTAGGGALQLLARGLAFTDPVTGEARHVTSTRTLGPGPRTLAR</sequence>
<dbReference type="SUPFAM" id="SSF55120">
    <property type="entry name" value="Pseudouridine synthase"/>
    <property type="match status" value="1"/>
</dbReference>
<evidence type="ECO:0000313" key="6">
    <source>
        <dbReference type="EMBL" id="MFD1833937.1"/>
    </source>
</evidence>
<comment type="catalytic activity">
    <reaction evidence="1">
        <text>a uridine in RNA = a pseudouridine in RNA</text>
        <dbReference type="Rhea" id="RHEA:48348"/>
        <dbReference type="Rhea" id="RHEA-COMP:12068"/>
        <dbReference type="Rhea" id="RHEA-COMP:12069"/>
        <dbReference type="ChEBI" id="CHEBI:65314"/>
        <dbReference type="ChEBI" id="CHEBI:65315"/>
    </reaction>
</comment>
<evidence type="ECO:0000256" key="2">
    <source>
        <dbReference type="ARBA" id="ARBA00031870"/>
    </source>
</evidence>
<gene>
    <name evidence="6" type="ORF">ACFSDA_02510</name>
</gene>
<dbReference type="InterPro" id="IPR006145">
    <property type="entry name" value="PsdUridine_synth_RsuA/RluA"/>
</dbReference>
<dbReference type="Gene3D" id="3.30.2350.10">
    <property type="entry name" value="Pseudouridine synthase"/>
    <property type="match status" value="1"/>
</dbReference>